<keyword evidence="5" id="KW-0378">Hydrolase</keyword>
<dbReference type="AlphaFoldDB" id="A0A365PEN5"/>
<dbReference type="Pfam" id="PF15420">
    <property type="entry name" value="Abhydrolase_9_N"/>
    <property type="match status" value="1"/>
</dbReference>
<name>A0A365PEN5_9ACTN</name>
<evidence type="ECO:0000313" key="8">
    <source>
        <dbReference type="Proteomes" id="UP001172702"/>
    </source>
</evidence>
<keyword evidence="2" id="KW-0472">Membrane</keyword>
<proteinExistence type="predicted"/>
<keyword evidence="2" id="KW-0812">Transmembrane</keyword>
<sequence length="582" mass="63729">MSEDGEAGRPTAGTTPVAALRTWWERWRPSVTGLIVAALAAWVSLMPSLLPRAWYYQGVVTGVSMLVGYGVGVALRTLWLRVVAPRITLHPDLLAFGDRLLTFARLSAPYILVVYLITATATAIRWQDQVSDLVRSPRPPWADYMKIPWVALAIFLGLLIAARGIRAGYRWSARAVGRRFGVEEYTARLTGVVMVAVLALGVVQGVVPRLFFGGANRIFSGQNNEDLPGARPPTAPERSGSPDSVVDFGDLGLQGRRFVSGGLDGQHLGDLLGEDAPEPIRAYAGLESAPTDDERSALVVEELERTRAWERESVVIAPTTGTGWINPHAAQAIELLSGGDVAIVGTQYSYLPSWISFLADREKAEVAGRSLIEAVVTWRDSLPPGRPQPKLYVYGESLGTQAGEAAFSGIRDIRATVDGVLWVGPPNSNHIWHALVQRRDPGTPVTEPVYADGLLVRFSEDPAEFRDDDTPWIPPHVLYVQHATDPVVWWTPDLLFDRPAWLAEPPGKGRHPGMFYMPVLTLFQVTADLGNAIGGSQGYGHLYDHQILDGWAAATGREGWDDDEFQRFARLHATAMEQQDRG</sequence>
<evidence type="ECO:0000259" key="3">
    <source>
        <dbReference type="Pfam" id="PF10081"/>
    </source>
</evidence>
<evidence type="ECO:0000313" key="7">
    <source>
        <dbReference type="Proteomes" id="UP000252187"/>
    </source>
</evidence>
<reference evidence="6 7" key="1">
    <citation type="submission" date="2018-06" db="EMBL/GenBank/DDBJ databases">
        <title>Whole genome sequencing of four bacterial strains from South Shetland trench revealing bio-synthetic gene clusters.</title>
        <authorList>
            <person name="Abdel-Mageed W.M."/>
            <person name="Lehri B."/>
            <person name="Jarmusch S.A."/>
            <person name="Miranda K."/>
            <person name="Goodfellow M."/>
            <person name="Jaspars M."/>
            <person name="Karlyshev A.V."/>
        </authorList>
    </citation>
    <scope>NUCLEOTIDE SEQUENCE [LARGE SCALE GENOMIC DNA]</scope>
    <source>
        <strain evidence="6 7">SST1</strain>
    </source>
</reference>
<dbReference type="EMBL" id="JAUHTB010000001">
    <property type="protein sequence ID" value="MDN4504791.1"/>
    <property type="molecule type" value="Genomic_DNA"/>
</dbReference>
<dbReference type="RefSeq" id="WP_119191670.1">
    <property type="nucleotide sequence ID" value="NZ_JAUHTB010000001.1"/>
</dbReference>
<dbReference type="Proteomes" id="UP001172702">
    <property type="component" value="Unassembled WGS sequence"/>
</dbReference>
<dbReference type="Proteomes" id="UP000252187">
    <property type="component" value="Unassembled WGS sequence"/>
</dbReference>
<evidence type="ECO:0000313" key="5">
    <source>
        <dbReference type="EMBL" id="MDN4504791.1"/>
    </source>
</evidence>
<feature type="transmembrane region" description="Helical" evidence="2">
    <location>
        <begin position="31"/>
        <end position="50"/>
    </location>
</feature>
<feature type="region of interest" description="Disordered" evidence="1">
    <location>
        <begin position="222"/>
        <end position="244"/>
    </location>
</feature>
<feature type="domain" description="Alpha/beta-hydrolase catalytic" evidence="3">
    <location>
        <begin position="280"/>
        <end position="567"/>
    </location>
</feature>
<reference evidence="5 8" key="2">
    <citation type="submission" date="2023-07" db="EMBL/GenBank/DDBJ databases">
        <title>Strategy for survival of the halotoleranting strain Dietzia MX2 from the Yakshinskoe mineral salts deposit.</title>
        <authorList>
            <person name="Kharitonova M.A."/>
            <person name="Kupriyanova-Ashina F.G."/>
            <person name="Shakirov T.R."/>
            <person name="Vafina M.S."/>
            <person name="Ilinskaya O.N."/>
        </authorList>
    </citation>
    <scope>NUCLEOTIDE SEQUENCE [LARGE SCALE GENOMIC DNA]</scope>
    <source>
        <strain evidence="5 8">MX2</strain>
    </source>
</reference>
<feature type="transmembrane region" description="Helical" evidence="2">
    <location>
        <begin position="100"/>
        <end position="127"/>
    </location>
</feature>
<dbReference type="EMBL" id="QNTT01000001">
    <property type="protein sequence ID" value="RBA41031.1"/>
    <property type="molecule type" value="Genomic_DNA"/>
</dbReference>
<feature type="transmembrane region" description="Helical" evidence="2">
    <location>
        <begin position="185"/>
        <end position="207"/>
    </location>
</feature>
<dbReference type="Pfam" id="PF10081">
    <property type="entry name" value="Abhydrolase_9"/>
    <property type="match status" value="1"/>
</dbReference>
<dbReference type="InterPro" id="IPR027788">
    <property type="entry name" value="Alpha/beta-hydrolase_N_dom"/>
</dbReference>
<protein>
    <submittedName>
        <fullName evidence="5">Alpha/beta hydrolase</fullName>
    </submittedName>
</protein>
<comment type="caution">
    <text evidence="6">The sequence shown here is derived from an EMBL/GenBank/DDBJ whole genome shotgun (WGS) entry which is preliminary data.</text>
</comment>
<evidence type="ECO:0000313" key="6">
    <source>
        <dbReference type="EMBL" id="RBA41031.1"/>
    </source>
</evidence>
<evidence type="ECO:0000256" key="1">
    <source>
        <dbReference type="SAM" id="MobiDB-lite"/>
    </source>
</evidence>
<gene>
    <name evidence="6" type="ORF">DQ226_00485</name>
    <name evidence="5" type="ORF">QYF62_01765</name>
</gene>
<keyword evidence="2" id="KW-1133">Transmembrane helix</keyword>
<feature type="transmembrane region" description="Helical" evidence="2">
    <location>
        <begin position="56"/>
        <end position="79"/>
    </location>
</feature>
<organism evidence="6 7">
    <name type="scientific">Dietzia maris</name>
    <dbReference type="NCBI Taxonomy" id="37915"/>
    <lineage>
        <taxon>Bacteria</taxon>
        <taxon>Bacillati</taxon>
        <taxon>Actinomycetota</taxon>
        <taxon>Actinomycetes</taxon>
        <taxon>Mycobacteriales</taxon>
        <taxon>Dietziaceae</taxon>
        <taxon>Dietzia</taxon>
    </lineage>
</organism>
<feature type="transmembrane region" description="Helical" evidence="2">
    <location>
        <begin position="147"/>
        <end position="165"/>
    </location>
</feature>
<dbReference type="InterPro" id="IPR027787">
    <property type="entry name" value="Alpha/beta-hydrolase_catalytic"/>
</dbReference>
<evidence type="ECO:0000259" key="4">
    <source>
        <dbReference type="Pfam" id="PF15420"/>
    </source>
</evidence>
<evidence type="ECO:0000256" key="2">
    <source>
        <dbReference type="SAM" id="Phobius"/>
    </source>
</evidence>
<feature type="domain" description="Alpha/beta-hydrolase N-terminal" evidence="4">
    <location>
        <begin position="46"/>
        <end position="262"/>
    </location>
</feature>
<accession>A0A365PEN5</accession>
<keyword evidence="8" id="KW-1185">Reference proteome</keyword>
<dbReference type="GO" id="GO:0016787">
    <property type="term" value="F:hydrolase activity"/>
    <property type="evidence" value="ECO:0007669"/>
    <property type="project" value="UniProtKB-KW"/>
</dbReference>